<dbReference type="AlphaFoldDB" id="A0A450W3C3"/>
<evidence type="ECO:0000313" key="2">
    <source>
        <dbReference type="EMBL" id="VFK27591.1"/>
    </source>
</evidence>
<proteinExistence type="predicted"/>
<name>A0A450W3C3_9GAMM</name>
<sequence>MILQPYAILLHCTTPGLPYRSTLPNLVETRKHGNLASVTLHKGVISVTLAFQDCYR</sequence>
<gene>
    <name evidence="1" type="ORF">BECKLPF1236A_GA0070988_100547</name>
    <name evidence="2" type="ORF">BECKLPF1236C_GA0070990_100497</name>
</gene>
<protein>
    <submittedName>
        <fullName evidence="1">Uncharacterized protein</fullName>
    </submittedName>
</protein>
<accession>A0A450W3C3</accession>
<dbReference type="EMBL" id="CAADFP010000049">
    <property type="protein sequence ID" value="VFK27591.1"/>
    <property type="molecule type" value="Genomic_DNA"/>
</dbReference>
<dbReference type="EMBL" id="CAADFM010000054">
    <property type="protein sequence ID" value="VFK11406.1"/>
    <property type="molecule type" value="Genomic_DNA"/>
</dbReference>
<organism evidence="1">
    <name type="scientific">Candidatus Kentrum sp. LPFa</name>
    <dbReference type="NCBI Taxonomy" id="2126335"/>
    <lineage>
        <taxon>Bacteria</taxon>
        <taxon>Pseudomonadati</taxon>
        <taxon>Pseudomonadota</taxon>
        <taxon>Gammaproteobacteria</taxon>
        <taxon>Candidatus Kentrum</taxon>
    </lineage>
</organism>
<evidence type="ECO:0000313" key="1">
    <source>
        <dbReference type="EMBL" id="VFK11406.1"/>
    </source>
</evidence>
<reference evidence="1" key="1">
    <citation type="submission" date="2019-02" db="EMBL/GenBank/DDBJ databases">
        <authorList>
            <person name="Gruber-Vodicka R. H."/>
            <person name="Seah K. B. B."/>
        </authorList>
    </citation>
    <scope>NUCLEOTIDE SEQUENCE</scope>
    <source>
        <strain evidence="1">BECK_S312</strain>
        <strain evidence="2">BECK_S426</strain>
    </source>
</reference>